<evidence type="ECO:0000313" key="4">
    <source>
        <dbReference type="Proteomes" id="UP000007174"/>
    </source>
</evidence>
<accession>H1W594</accession>
<dbReference type="AlphaFoldDB" id="H1W594"/>
<keyword evidence="2" id="KW-0812">Transmembrane</keyword>
<evidence type="ECO:0000256" key="1">
    <source>
        <dbReference type="SAM" id="MobiDB-lite"/>
    </source>
</evidence>
<feature type="transmembrane region" description="Helical" evidence="2">
    <location>
        <begin position="179"/>
        <end position="198"/>
    </location>
</feature>
<feature type="transmembrane region" description="Helical" evidence="2">
    <location>
        <begin position="150"/>
        <end position="167"/>
    </location>
</feature>
<dbReference type="EMBL" id="CACQ02009981">
    <property type="protein sequence ID" value="CCF47658.1"/>
    <property type="molecule type" value="Genomic_DNA"/>
</dbReference>
<evidence type="ECO:0000256" key="2">
    <source>
        <dbReference type="SAM" id="Phobius"/>
    </source>
</evidence>
<sequence length="257" mass="28967">MAEGQRATVESVGRANPWFLQTHLFLEFKKFLHPVSICRILSSLRLFFCLSSICVLAPAIFCVCFDRVRKGFGLQMRCSGGVAGEVSPAMVYAWWFSFFLSVYTFLPNKPFSCSVMMVKADLDVLLSVTSIMGHRWLYPAPYSILLPLALYFRPTLWFFSFFFPTPISNVMTNSMMPRLRFLVSSVGCALLCFLSRYCSYMRGLSREMCSQFSFFLAMEKLSSRSAVSSRRGRRGEGLERTGTATGVSAGGDVESVR</sequence>
<proteinExistence type="predicted"/>
<reference evidence="4" key="1">
    <citation type="journal article" date="2012" name="Nat. Genet.">
        <title>Lifestyle transitions in plant pathogenic Colletotrichum fungi deciphered by genome and transcriptome analyses.</title>
        <authorList>
            <person name="O'Connell R.J."/>
            <person name="Thon M.R."/>
            <person name="Hacquard S."/>
            <person name="Amyotte S.G."/>
            <person name="Kleemann J."/>
            <person name="Torres M.F."/>
            <person name="Damm U."/>
            <person name="Buiate E.A."/>
            <person name="Epstein L."/>
            <person name="Alkan N."/>
            <person name="Altmueller J."/>
            <person name="Alvarado-Balderrama L."/>
            <person name="Bauser C.A."/>
            <person name="Becker C."/>
            <person name="Birren B.W."/>
            <person name="Chen Z."/>
            <person name="Choi J."/>
            <person name="Crouch J.A."/>
            <person name="Duvick J.P."/>
            <person name="Farman M.A."/>
            <person name="Gan P."/>
            <person name="Heiman D."/>
            <person name="Henrissat B."/>
            <person name="Howard R.J."/>
            <person name="Kabbage M."/>
            <person name="Koch C."/>
            <person name="Kracher B."/>
            <person name="Kubo Y."/>
            <person name="Law A.D."/>
            <person name="Lebrun M.-H."/>
            <person name="Lee Y.-H."/>
            <person name="Miyara I."/>
            <person name="Moore N."/>
            <person name="Neumann U."/>
            <person name="Nordstroem K."/>
            <person name="Panaccione D.G."/>
            <person name="Panstruga R."/>
            <person name="Place M."/>
            <person name="Proctor R.H."/>
            <person name="Prusky D."/>
            <person name="Rech G."/>
            <person name="Reinhardt R."/>
            <person name="Rollins J.A."/>
            <person name="Rounsley S."/>
            <person name="Schardl C.L."/>
            <person name="Schwartz D.C."/>
            <person name="Shenoy N."/>
            <person name="Shirasu K."/>
            <person name="Sikhakolli U.R."/>
            <person name="Stueber K."/>
            <person name="Sukno S.A."/>
            <person name="Sweigard J.A."/>
            <person name="Takano Y."/>
            <person name="Takahara H."/>
            <person name="Trail F."/>
            <person name="van der Does H.C."/>
            <person name="Voll L.M."/>
            <person name="Will I."/>
            <person name="Young S."/>
            <person name="Zeng Q."/>
            <person name="Zhang J."/>
            <person name="Zhou S."/>
            <person name="Dickman M.B."/>
            <person name="Schulze-Lefert P."/>
            <person name="Ver Loren van Themaat E."/>
            <person name="Ma L.-J."/>
            <person name="Vaillancourt L.J."/>
        </authorList>
    </citation>
    <scope>NUCLEOTIDE SEQUENCE [LARGE SCALE GENOMIC DNA]</scope>
    <source>
        <strain evidence="4">IMI 349063</strain>
    </source>
</reference>
<evidence type="ECO:0000313" key="3">
    <source>
        <dbReference type="EMBL" id="CCF47658.1"/>
    </source>
</evidence>
<keyword evidence="2" id="KW-0472">Membrane</keyword>
<gene>
    <name evidence="3" type="ORF">CH063_15959</name>
</gene>
<dbReference type="HOGENOM" id="CLU_1081872_0_0_1"/>
<protein>
    <submittedName>
        <fullName evidence="3">Uncharacterized protein</fullName>
    </submittedName>
</protein>
<dbReference type="Proteomes" id="UP000007174">
    <property type="component" value="Unassembled WGS sequence"/>
</dbReference>
<name>H1W594_COLHI</name>
<feature type="transmembrane region" description="Helical" evidence="2">
    <location>
        <begin position="86"/>
        <end position="106"/>
    </location>
</feature>
<organism evidence="3 4">
    <name type="scientific">Colletotrichum higginsianum (strain IMI 349063)</name>
    <name type="common">Crucifer anthracnose fungus</name>
    <dbReference type="NCBI Taxonomy" id="759273"/>
    <lineage>
        <taxon>Eukaryota</taxon>
        <taxon>Fungi</taxon>
        <taxon>Dikarya</taxon>
        <taxon>Ascomycota</taxon>
        <taxon>Pezizomycotina</taxon>
        <taxon>Sordariomycetes</taxon>
        <taxon>Hypocreomycetidae</taxon>
        <taxon>Glomerellales</taxon>
        <taxon>Glomerellaceae</taxon>
        <taxon>Colletotrichum</taxon>
        <taxon>Colletotrichum destructivum species complex</taxon>
    </lineage>
</organism>
<feature type="region of interest" description="Disordered" evidence="1">
    <location>
        <begin position="227"/>
        <end position="257"/>
    </location>
</feature>
<keyword evidence="2" id="KW-1133">Transmembrane helix</keyword>
<feature type="transmembrane region" description="Helical" evidence="2">
    <location>
        <begin position="44"/>
        <end position="65"/>
    </location>
</feature>